<evidence type="ECO:0000256" key="1">
    <source>
        <dbReference type="SAM" id="MobiDB-lite"/>
    </source>
</evidence>
<comment type="caution">
    <text evidence="2">The sequence shown here is derived from an EMBL/GenBank/DDBJ whole genome shotgun (WGS) entry which is preliminary data.</text>
</comment>
<evidence type="ECO:0000313" key="2">
    <source>
        <dbReference type="EMBL" id="KKU06802.1"/>
    </source>
</evidence>
<protein>
    <submittedName>
        <fullName evidence="2">Uncharacterized protein</fullName>
    </submittedName>
</protein>
<name>A0A0G1MFD7_9BACT</name>
<organism evidence="2 3">
    <name type="scientific">Candidatus Uhrbacteria bacterium GW2011_GWE2_45_35</name>
    <dbReference type="NCBI Taxonomy" id="1618993"/>
    <lineage>
        <taxon>Bacteria</taxon>
        <taxon>Candidatus Uhriibacteriota</taxon>
    </lineage>
</organism>
<evidence type="ECO:0000313" key="3">
    <source>
        <dbReference type="Proteomes" id="UP000034354"/>
    </source>
</evidence>
<dbReference type="AlphaFoldDB" id="A0A0G1MFD7"/>
<reference evidence="2 3" key="1">
    <citation type="journal article" date="2015" name="Nature">
        <title>rRNA introns, odd ribosomes, and small enigmatic genomes across a large radiation of phyla.</title>
        <authorList>
            <person name="Brown C.T."/>
            <person name="Hug L.A."/>
            <person name="Thomas B.C."/>
            <person name="Sharon I."/>
            <person name="Castelle C.J."/>
            <person name="Singh A."/>
            <person name="Wilkins M.J."/>
            <person name="Williams K.H."/>
            <person name="Banfield J.F."/>
        </authorList>
    </citation>
    <scope>NUCLEOTIDE SEQUENCE [LARGE SCALE GENOMIC DNA]</scope>
</reference>
<accession>A0A0G1MFD7</accession>
<sequence>MAGTAGRRLRQAMAGTAGPLRRRGVTRQFESPLLWRGPWRGGLKKRSPLARLSGETIAAHPVGRQSTLWVVARGR</sequence>
<feature type="region of interest" description="Disordered" evidence="1">
    <location>
        <begin position="1"/>
        <end position="23"/>
    </location>
</feature>
<proteinExistence type="predicted"/>
<dbReference type="Proteomes" id="UP000034354">
    <property type="component" value="Unassembled WGS sequence"/>
</dbReference>
<dbReference type="EMBL" id="LCKW01000041">
    <property type="protein sequence ID" value="KKU06802.1"/>
    <property type="molecule type" value="Genomic_DNA"/>
</dbReference>
<gene>
    <name evidence="2" type="ORF">UX09_C0041G0005</name>
</gene>